<proteinExistence type="predicted"/>
<organism evidence="1 2">
    <name type="scientific">Colletotrichum phormii</name>
    <dbReference type="NCBI Taxonomy" id="359342"/>
    <lineage>
        <taxon>Eukaryota</taxon>
        <taxon>Fungi</taxon>
        <taxon>Dikarya</taxon>
        <taxon>Ascomycota</taxon>
        <taxon>Pezizomycotina</taxon>
        <taxon>Sordariomycetes</taxon>
        <taxon>Hypocreomycetidae</taxon>
        <taxon>Glomerellales</taxon>
        <taxon>Glomerellaceae</taxon>
        <taxon>Colletotrichum</taxon>
        <taxon>Colletotrichum acutatum species complex</taxon>
    </lineage>
</organism>
<reference evidence="1" key="1">
    <citation type="submission" date="2021-06" db="EMBL/GenBank/DDBJ databases">
        <title>Comparative genomics, transcriptomics and evolutionary studies reveal genomic signatures of adaptation to plant cell wall in hemibiotrophic fungi.</title>
        <authorList>
            <consortium name="DOE Joint Genome Institute"/>
            <person name="Baroncelli R."/>
            <person name="Diaz J.F."/>
            <person name="Benocci T."/>
            <person name="Peng M."/>
            <person name="Battaglia E."/>
            <person name="Haridas S."/>
            <person name="Andreopoulos W."/>
            <person name="Labutti K."/>
            <person name="Pangilinan J."/>
            <person name="Floch G.L."/>
            <person name="Makela M.R."/>
            <person name="Henrissat B."/>
            <person name="Grigoriev I.V."/>
            <person name="Crouch J.A."/>
            <person name="De Vries R.P."/>
            <person name="Sukno S.A."/>
            <person name="Thon M.R."/>
        </authorList>
    </citation>
    <scope>NUCLEOTIDE SEQUENCE</scope>
    <source>
        <strain evidence="1">CBS 102054</strain>
    </source>
</reference>
<protein>
    <submittedName>
        <fullName evidence="1">Uncharacterized protein</fullName>
    </submittedName>
</protein>
<evidence type="ECO:0000313" key="1">
    <source>
        <dbReference type="EMBL" id="KAK1635304.1"/>
    </source>
</evidence>
<sequence>MMLECDGNEGFRRRLVQKAAVAPDASATCFPVLVYVRTCRTRPYHGFLLRRSVQPVASKTSGAGISSPQRVRQALYILRRSYQVWYAFELEAPTDSLAGLLETRDREDGGSPELPVHVEIDSTEGRSAQGRSPGICPAGCHLDYRSLIAFISAGIPADCG</sequence>
<dbReference type="GeneID" id="85479934"/>
<evidence type="ECO:0000313" key="2">
    <source>
        <dbReference type="Proteomes" id="UP001243989"/>
    </source>
</evidence>
<dbReference type="Proteomes" id="UP001243989">
    <property type="component" value="Unassembled WGS sequence"/>
</dbReference>
<comment type="caution">
    <text evidence="1">The sequence shown here is derived from an EMBL/GenBank/DDBJ whole genome shotgun (WGS) entry which is preliminary data.</text>
</comment>
<dbReference type="RefSeq" id="XP_060443911.1">
    <property type="nucleotide sequence ID" value="XM_060595072.1"/>
</dbReference>
<accession>A0AAJ0EDS2</accession>
<name>A0AAJ0EDS2_9PEZI</name>
<dbReference type="AlphaFoldDB" id="A0AAJ0EDS2"/>
<gene>
    <name evidence="1" type="ORF">BDP81DRAFT_48366</name>
</gene>
<keyword evidence="2" id="KW-1185">Reference proteome</keyword>
<dbReference type="EMBL" id="JAHMHQ010000013">
    <property type="protein sequence ID" value="KAK1635304.1"/>
    <property type="molecule type" value="Genomic_DNA"/>
</dbReference>